<gene>
    <name evidence="3" type="ORF">LX77_03405</name>
</gene>
<dbReference type="OrthoDB" id="7631574at2"/>
<dbReference type="Pfam" id="PF00072">
    <property type="entry name" value="Response_reg"/>
    <property type="match status" value="1"/>
</dbReference>
<reference evidence="3 4" key="1">
    <citation type="submission" date="2018-06" db="EMBL/GenBank/DDBJ databases">
        <title>Genomic Encyclopedia of Archaeal and Bacterial Type Strains, Phase II (KMG-II): from individual species to whole genera.</title>
        <authorList>
            <person name="Goeker M."/>
        </authorList>
    </citation>
    <scope>NUCLEOTIDE SEQUENCE [LARGE SCALE GENOMIC DNA]</scope>
    <source>
        <strain evidence="3 4">DSM 12408</strain>
    </source>
</reference>
<evidence type="ECO:0000256" key="1">
    <source>
        <dbReference type="PROSITE-ProRule" id="PRU00169"/>
    </source>
</evidence>
<dbReference type="PANTHER" id="PTHR44520">
    <property type="entry name" value="RESPONSE REGULATOR RCP1-RELATED"/>
    <property type="match status" value="1"/>
</dbReference>
<dbReference type="SMART" id="SM00448">
    <property type="entry name" value="REC"/>
    <property type="match status" value="1"/>
</dbReference>
<accession>A0A1A7QZ36</accession>
<feature type="modified residue" description="4-aspartylphosphate" evidence="1">
    <location>
        <position position="68"/>
    </location>
</feature>
<organism evidence="3 4">
    <name type="scientific">Gelidibacter algens</name>
    <dbReference type="NCBI Taxonomy" id="49280"/>
    <lineage>
        <taxon>Bacteria</taxon>
        <taxon>Pseudomonadati</taxon>
        <taxon>Bacteroidota</taxon>
        <taxon>Flavobacteriia</taxon>
        <taxon>Flavobacteriales</taxon>
        <taxon>Flavobacteriaceae</taxon>
        <taxon>Gelidibacter</taxon>
    </lineage>
</organism>
<name>A0A1A7QZ36_9FLAO</name>
<dbReference type="Proteomes" id="UP000248987">
    <property type="component" value="Unassembled WGS sequence"/>
</dbReference>
<dbReference type="InterPro" id="IPR001789">
    <property type="entry name" value="Sig_transdc_resp-reg_receiver"/>
</dbReference>
<keyword evidence="1" id="KW-0597">Phosphoprotein</keyword>
<dbReference type="Gene3D" id="3.40.50.2300">
    <property type="match status" value="1"/>
</dbReference>
<dbReference type="CDD" id="cd17557">
    <property type="entry name" value="REC_Rcp-like"/>
    <property type="match status" value="1"/>
</dbReference>
<evidence type="ECO:0000259" key="2">
    <source>
        <dbReference type="PROSITE" id="PS50110"/>
    </source>
</evidence>
<dbReference type="InterPro" id="IPR052893">
    <property type="entry name" value="TCS_response_regulator"/>
</dbReference>
<dbReference type="GO" id="GO:0000160">
    <property type="term" value="P:phosphorelay signal transduction system"/>
    <property type="evidence" value="ECO:0007669"/>
    <property type="project" value="InterPro"/>
</dbReference>
<protein>
    <submittedName>
        <fullName evidence="3">CheY-like chemotaxis protein</fullName>
    </submittedName>
</protein>
<evidence type="ECO:0000313" key="3">
    <source>
        <dbReference type="EMBL" id="RAJ19775.1"/>
    </source>
</evidence>
<feature type="domain" description="Response regulatory" evidence="2">
    <location>
        <begin position="7"/>
        <end position="135"/>
    </location>
</feature>
<dbReference type="STRING" id="49280.A9996_14755"/>
<evidence type="ECO:0000313" key="4">
    <source>
        <dbReference type="Proteomes" id="UP000248987"/>
    </source>
</evidence>
<dbReference type="InterPro" id="IPR011006">
    <property type="entry name" value="CheY-like_superfamily"/>
</dbReference>
<dbReference type="EMBL" id="QLLQ01000019">
    <property type="protein sequence ID" value="RAJ19775.1"/>
    <property type="molecule type" value="Genomic_DNA"/>
</dbReference>
<dbReference type="RefSeq" id="WP_066436713.1">
    <property type="nucleotide sequence ID" value="NZ_LZRN01000036.1"/>
</dbReference>
<dbReference type="SUPFAM" id="SSF52172">
    <property type="entry name" value="CheY-like"/>
    <property type="match status" value="1"/>
</dbReference>
<dbReference type="PANTHER" id="PTHR44520:SF1">
    <property type="entry name" value="TWO-COMPONENT SYSTEM REGULATORY PROTEIN"/>
    <property type="match status" value="1"/>
</dbReference>
<keyword evidence="4" id="KW-1185">Reference proteome</keyword>
<comment type="caution">
    <text evidence="3">The sequence shown here is derived from an EMBL/GenBank/DDBJ whole genome shotgun (WGS) entry which is preliminary data.</text>
</comment>
<dbReference type="PROSITE" id="PS50110">
    <property type="entry name" value="RESPONSE_REGULATORY"/>
    <property type="match status" value="1"/>
</dbReference>
<proteinExistence type="predicted"/>
<sequence>MENNNVEILLIEDNKNDAELAIRAFRKANLNNHLIHLKNGVEALEFLFGTGKFDVRDISKKPKVILLDLKMPKLNGLEVLAQIKANEQTKAIPVVVLTSSKEHPDIKRAYALGANSYIVKPVEFDDFSKVVTDLGFYWLLKNQPHV</sequence>
<dbReference type="AlphaFoldDB" id="A0A1A7QZ36"/>